<keyword evidence="12" id="KW-0812">Transmembrane</keyword>
<dbReference type="PROSITE" id="PS00197">
    <property type="entry name" value="2FE2S_FER_1"/>
    <property type="match status" value="1"/>
</dbReference>
<comment type="similarity">
    <text evidence="10">In the N-terminal section; belongs to the FAD-binding oxidoreductase type 6 family.</text>
</comment>
<dbReference type="SUPFAM" id="SSF54292">
    <property type="entry name" value="2Fe-2S ferredoxin-like"/>
    <property type="match status" value="1"/>
</dbReference>
<keyword evidence="7" id="KW-0408">Iron</keyword>
<organism evidence="16 17">
    <name type="scientific">Qipengyuania citrea</name>
    <dbReference type="NCBI Taxonomy" id="225971"/>
    <lineage>
        <taxon>Bacteria</taxon>
        <taxon>Pseudomonadati</taxon>
        <taxon>Pseudomonadota</taxon>
        <taxon>Alphaproteobacteria</taxon>
        <taxon>Sphingomonadales</taxon>
        <taxon>Erythrobacteraceae</taxon>
        <taxon>Qipengyuania</taxon>
    </lineage>
</organism>
<dbReference type="SUPFAM" id="SSF52343">
    <property type="entry name" value="Ferredoxin reductase-like, C-terminal NADP-linked domain"/>
    <property type="match status" value="1"/>
</dbReference>
<comment type="cofactor">
    <cofactor evidence="9">
        <name>[2Fe-2S] cluster</name>
        <dbReference type="ChEBI" id="CHEBI:190135"/>
    </cofactor>
</comment>
<dbReference type="InterPro" id="IPR050415">
    <property type="entry name" value="MRET"/>
</dbReference>
<keyword evidence="16" id="KW-0614">Plasmid</keyword>
<proteinExistence type="inferred from homology"/>
<dbReference type="InterPro" id="IPR017938">
    <property type="entry name" value="Riboflavin_synthase-like_b-brl"/>
</dbReference>
<dbReference type="InterPro" id="IPR001709">
    <property type="entry name" value="Flavoprot_Pyr_Nucl_cyt_Rdtase"/>
</dbReference>
<feature type="domain" description="FAD-binding FR-type" evidence="15">
    <location>
        <begin position="295"/>
        <end position="401"/>
    </location>
</feature>
<geneLocation type="plasmid" evidence="16 17">
    <name>plas2</name>
</geneLocation>
<comment type="cofactor">
    <cofactor evidence="1">
        <name>FAD</name>
        <dbReference type="ChEBI" id="CHEBI:57692"/>
    </cofactor>
</comment>
<evidence type="ECO:0000256" key="8">
    <source>
        <dbReference type="ARBA" id="ARBA00023014"/>
    </source>
</evidence>
<evidence type="ECO:0000256" key="10">
    <source>
        <dbReference type="ARBA" id="ARBA00061434"/>
    </source>
</evidence>
<evidence type="ECO:0000256" key="5">
    <source>
        <dbReference type="ARBA" id="ARBA00022827"/>
    </source>
</evidence>
<evidence type="ECO:0000256" key="12">
    <source>
        <dbReference type="SAM" id="Phobius"/>
    </source>
</evidence>
<keyword evidence="6" id="KW-0560">Oxidoreductase</keyword>
<dbReference type="InterPro" id="IPR036010">
    <property type="entry name" value="2Fe-2S_ferredoxin-like_sf"/>
</dbReference>
<name>A0ABY4UBV9_9SPHN</name>
<feature type="compositionally biased region" description="Low complexity" evidence="11">
    <location>
        <begin position="43"/>
        <end position="61"/>
    </location>
</feature>
<dbReference type="CDD" id="cd06217">
    <property type="entry name" value="FNR_iron_sulfur_binding_3"/>
    <property type="match status" value="1"/>
</dbReference>
<evidence type="ECO:0000313" key="17">
    <source>
        <dbReference type="Proteomes" id="UP001056619"/>
    </source>
</evidence>
<evidence type="ECO:0000256" key="3">
    <source>
        <dbReference type="ARBA" id="ARBA00022714"/>
    </source>
</evidence>
<keyword evidence="13" id="KW-0732">Signal</keyword>
<keyword evidence="17" id="KW-1185">Reference proteome</keyword>
<dbReference type="PROSITE" id="PS51384">
    <property type="entry name" value="FAD_FR"/>
    <property type="match status" value="1"/>
</dbReference>
<dbReference type="InterPro" id="IPR017927">
    <property type="entry name" value="FAD-bd_FR_type"/>
</dbReference>
<dbReference type="InterPro" id="IPR001041">
    <property type="entry name" value="2Fe-2S_ferredoxin-type"/>
</dbReference>
<evidence type="ECO:0000256" key="4">
    <source>
        <dbReference type="ARBA" id="ARBA00022723"/>
    </source>
</evidence>
<evidence type="ECO:0000259" key="15">
    <source>
        <dbReference type="PROSITE" id="PS51384"/>
    </source>
</evidence>
<dbReference type="Pfam" id="PF00111">
    <property type="entry name" value="Fer2"/>
    <property type="match status" value="1"/>
</dbReference>
<protein>
    <submittedName>
        <fullName evidence="16">FAD-binding oxidoreductase</fullName>
    </submittedName>
</protein>
<dbReference type="PANTHER" id="PTHR47354">
    <property type="entry name" value="NADH OXIDOREDUCTASE HCR"/>
    <property type="match status" value="1"/>
</dbReference>
<dbReference type="PRINTS" id="PR00371">
    <property type="entry name" value="FPNCR"/>
</dbReference>
<feature type="chain" id="PRO_5045582707" evidence="13">
    <location>
        <begin position="28"/>
        <end position="659"/>
    </location>
</feature>
<feature type="region of interest" description="Disordered" evidence="11">
    <location>
        <begin position="31"/>
        <end position="70"/>
    </location>
</feature>
<feature type="transmembrane region" description="Helical" evidence="12">
    <location>
        <begin position="211"/>
        <end position="230"/>
    </location>
</feature>
<keyword evidence="12" id="KW-1133">Transmembrane helix</keyword>
<dbReference type="CDD" id="cd00207">
    <property type="entry name" value="fer2"/>
    <property type="match status" value="1"/>
</dbReference>
<dbReference type="EMBL" id="CP098496">
    <property type="protein sequence ID" value="USA63257.1"/>
    <property type="molecule type" value="Genomic_DNA"/>
</dbReference>
<feature type="domain" description="2Fe-2S ferredoxin-type" evidence="14">
    <location>
        <begin position="574"/>
        <end position="659"/>
    </location>
</feature>
<keyword evidence="5" id="KW-0274">FAD</keyword>
<keyword evidence="4" id="KW-0479">Metal-binding</keyword>
<dbReference type="Gene3D" id="3.10.20.30">
    <property type="match status" value="1"/>
</dbReference>
<keyword evidence="8" id="KW-0411">Iron-sulfur</keyword>
<dbReference type="PROSITE" id="PS51085">
    <property type="entry name" value="2FE2S_FER_2"/>
    <property type="match status" value="1"/>
</dbReference>
<dbReference type="Pfam" id="PF00175">
    <property type="entry name" value="NAD_binding_1"/>
    <property type="match status" value="1"/>
</dbReference>
<dbReference type="PRINTS" id="PR00410">
    <property type="entry name" value="PHEHYDRXLASE"/>
</dbReference>
<evidence type="ECO:0000313" key="16">
    <source>
        <dbReference type="EMBL" id="USA63257.1"/>
    </source>
</evidence>
<dbReference type="InterPro" id="IPR008333">
    <property type="entry name" value="Cbr1-like_FAD-bd_dom"/>
</dbReference>
<dbReference type="Gene3D" id="2.40.30.10">
    <property type="entry name" value="Translation factors"/>
    <property type="match status" value="1"/>
</dbReference>
<gene>
    <name evidence="16" type="ORF">NCF85_16875</name>
</gene>
<evidence type="ECO:0000256" key="13">
    <source>
        <dbReference type="SAM" id="SignalP"/>
    </source>
</evidence>
<feature type="signal peptide" evidence="13">
    <location>
        <begin position="1"/>
        <end position="27"/>
    </location>
</feature>
<accession>A0ABY4UBV9</accession>
<dbReference type="Pfam" id="PF00970">
    <property type="entry name" value="FAD_binding_6"/>
    <property type="match status" value="1"/>
</dbReference>
<keyword evidence="12" id="KW-0472">Membrane</keyword>
<evidence type="ECO:0000256" key="7">
    <source>
        <dbReference type="ARBA" id="ARBA00023004"/>
    </source>
</evidence>
<evidence type="ECO:0000256" key="6">
    <source>
        <dbReference type="ARBA" id="ARBA00023002"/>
    </source>
</evidence>
<evidence type="ECO:0000259" key="14">
    <source>
        <dbReference type="PROSITE" id="PS51085"/>
    </source>
</evidence>
<keyword evidence="2" id="KW-0285">Flavoprotein</keyword>
<dbReference type="PANTHER" id="PTHR47354:SF6">
    <property type="entry name" value="NADH OXIDOREDUCTASE HCR"/>
    <property type="match status" value="1"/>
</dbReference>
<dbReference type="InterPro" id="IPR001433">
    <property type="entry name" value="OxRdtase_FAD/NAD-bd"/>
</dbReference>
<evidence type="ECO:0000256" key="9">
    <source>
        <dbReference type="ARBA" id="ARBA00034078"/>
    </source>
</evidence>
<evidence type="ECO:0000256" key="2">
    <source>
        <dbReference type="ARBA" id="ARBA00022630"/>
    </source>
</evidence>
<feature type="region of interest" description="Disordered" evidence="11">
    <location>
        <begin position="537"/>
        <end position="566"/>
    </location>
</feature>
<dbReference type="InterPro" id="IPR012675">
    <property type="entry name" value="Beta-grasp_dom_sf"/>
</dbReference>
<dbReference type="InterPro" id="IPR006058">
    <property type="entry name" value="2Fe2S_fd_BS"/>
</dbReference>
<keyword evidence="3" id="KW-0001">2Fe-2S</keyword>
<dbReference type="Gene3D" id="3.40.50.80">
    <property type="entry name" value="Nucleotide-binding domain of ferredoxin-NADP reductase (FNR) module"/>
    <property type="match status" value="1"/>
</dbReference>
<sequence length="659" mass="69446">MIAADKMRIVRLLLVAGTICAAQVATAQTADEHAAHHPGGEGPAAVMPQQAMQQPSKSPAPAARPVPPSRAAVMSSMMKDMMGGGEGGEMEGGQQKSDYAALLALPELDQHQRDTLAAEANARLHRGLSLASEATNAAHGPAEPDGAVVASQLREAATLIESGSATTAVLEGRRSGSAIANDWFRTEMGLAPVDPHASMAGMLWGLTPGHWLFMAATLLALAALLILQWLRLRRVQALVEPGTRSPKGVAEADTGPALTGVPGLERGVQPVPVLAPSPAIAAPVQGAAPPTKANRWSGELRVAQIFDETPTIKTFRMVFPGVERLPFDFLPGQFLQVEVPKDDGSKAKRSYTIASSPTQRAYVELTVKREAQGAVSRHLHDKVKPGDLVQVAGPFGHFTFTGSDAESIVLIAGGVGITPMMSVLRYLTDTAWPGDIFFVYAARSTEEFVFRREIELLERRHPNLTVFAAMERAPGTVWHGAEGQITRALLESAVPEIARRRVHLCGPPAMMTAMRDILTQIGVPDAQIFSEAFGPASLPVSEPSAPSDAAQAEQGADAIETPPSQAARAPIAATTVTFSIAGVSAPLDSNETILEAAETAGVEIPYSCRVGECGVCVTRLLQGEVSMEVETGLDAADKAQGYVLACQARCTRGPLVVEA</sequence>
<reference evidence="16 17" key="1">
    <citation type="submission" date="2022-06" db="EMBL/GenBank/DDBJ databases">
        <authorList>
            <person name="Liu G."/>
        </authorList>
    </citation>
    <scope>NUCLEOTIDE SEQUENCE [LARGE SCALE GENOMIC DNA]</scope>
    <source>
        <strain evidence="16 17">E4</strain>
        <plasmid evidence="16 17">plas2</plasmid>
    </source>
</reference>
<evidence type="ECO:0000256" key="11">
    <source>
        <dbReference type="SAM" id="MobiDB-lite"/>
    </source>
</evidence>
<dbReference type="InterPro" id="IPR039261">
    <property type="entry name" value="FNR_nucleotide-bd"/>
</dbReference>
<dbReference type="Proteomes" id="UP001056619">
    <property type="component" value="Plasmid plas2"/>
</dbReference>
<dbReference type="SUPFAM" id="SSF63380">
    <property type="entry name" value="Riboflavin synthase domain-like"/>
    <property type="match status" value="1"/>
</dbReference>
<evidence type="ECO:0000256" key="1">
    <source>
        <dbReference type="ARBA" id="ARBA00001974"/>
    </source>
</evidence>
<dbReference type="RefSeq" id="WP_301643329.1">
    <property type="nucleotide sequence ID" value="NZ_CP098496.1"/>
</dbReference>